<comment type="caution">
    <text evidence="1">The sequence shown here is derived from an EMBL/GenBank/DDBJ whole genome shotgun (WGS) entry which is preliminary data.</text>
</comment>
<sequence>MNYFGRAQCIQSINSICGIRSIPNISARQRPATSQQLPQTEIFAFLIRLRPGVRRGELSQIKKIESQLAYTPA</sequence>
<proteinExistence type="predicted"/>
<name>A0ABR0A0M7_9CRUS</name>
<protein>
    <submittedName>
        <fullName evidence="1">Uncharacterized protein</fullName>
    </submittedName>
</protein>
<reference evidence="1 2" key="1">
    <citation type="journal article" date="2023" name="Nucleic Acids Res.">
        <title>The hologenome of Daphnia magna reveals possible DNA methylation and microbiome-mediated evolution of the host genome.</title>
        <authorList>
            <person name="Chaturvedi A."/>
            <person name="Li X."/>
            <person name="Dhandapani V."/>
            <person name="Marshall H."/>
            <person name="Kissane S."/>
            <person name="Cuenca-Cambronero M."/>
            <person name="Asole G."/>
            <person name="Calvet F."/>
            <person name="Ruiz-Romero M."/>
            <person name="Marangio P."/>
            <person name="Guigo R."/>
            <person name="Rago D."/>
            <person name="Mirbahai L."/>
            <person name="Eastwood N."/>
            <person name="Colbourne J.K."/>
            <person name="Zhou J."/>
            <person name="Mallon E."/>
            <person name="Orsini L."/>
        </authorList>
    </citation>
    <scope>NUCLEOTIDE SEQUENCE [LARGE SCALE GENOMIC DNA]</scope>
    <source>
        <strain evidence="1">LRV0_1</strain>
    </source>
</reference>
<organism evidence="1 2">
    <name type="scientific">Daphnia magna</name>
    <dbReference type="NCBI Taxonomy" id="35525"/>
    <lineage>
        <taxon>Eukaryota</taxon>
        <taxon>Metazoa</taxon>
        <taxon>Ecdysozoa</taxon>
        <taxon>Arthropoda</taxon>
        <taxon>Crustacea</taxon>
        <taxon>Branchiopoda</taxon>
        <taxon>Diplostraca</taxon>
        <taxon>Cladocera</taxon>
        <taxon>Anomopoda</taxon>
        <taxon>Daphniidae</taxon>
        <taxon>Daphnia</taxon>
    </lineage>
</organism>
<dbReference type="EMBL" id="JAOYFB010000036">
    <property type="protein sequence ID" value="KAK4018707.1"/>
    <property type="molecule type" value="Genomic_DNA"/>
</dbReference>
<dbReference type="Proteomes" id="UP001234178">
    <property type="component" value="Unassembled WGS sequence"/>
</dbReference>
<accession>A0ABR0A0M7</accession>
<evidence type="ECO:0000313" key="1">
    <source>
        <dbReference type="EMBL" id="KAK4018707.1"/>
    </source>
</evidence>
<keyword evidence="2" id="KW-1185">Reference proteome</keyword>
<evidence type="ECO:0000313" key="2">
    <source>
        <dbReference type="Proteomes" id="UP001234178"/>
    </source>
</evidence>
<gene>
    <name evidence="1" type="ORF">OUZ56_000752</name>
</gene>